<accession>A0A4R8S0P2</accession>
<comment type="caution">
    <text evidence="2">The sequence shown here is derived from an EMBL/GenBank/DDBJ whole genome shotgun (WGS) entry which is preliminary data.</text>
</comment>
<organism evidence="2 3">
    <name type="scientific">Mycobacteroides salmoniphilum</name>
    <dbReference type="NCBI Taxonomy" id="404941"/>
    <lineage>
        <taxon>Bacteria</taxon>
        <taxon>Bacillati</taxon>
        <taxon>Actinomycetota</taxon>
        <taxon>Actinomycetes</taxon>
        <taxon>Mycobacteriales</taxon>
        <taxon>Mycobacteriaceae</taxon>
        <taxon>Mycobacteroides</taxon>
    </lineage>
</organism>
<dbReference type="EMBL" id="PECH01000007">
    <property type="protein sequence ID" value="TDZ82104.1"/>
    <property type="molecule type" value="Genomic_DNA"/>
</dbReference>
<dbReference type="AlphaFoldDB" id="A0A4R8S0P2"/>
<evidence type="ECO:0008006" key="4">
    <source>
        <dbReference type="Google" id="ProtNLM"/>
    </source>
</evidence>
<protein>
    <recommendedName>
        <fullName evidence="4">Lipoprotein</fullName>
    </recommendedName>
</protein>
<dbReference type="RefSeq" id="WP_134071417.1">
    <property type="nucleotide sequence ID" value="NZ_PECH01000007.1"/>
</dbReference>
<sequence precursor="true">MDRVVGALVAGAVAVVASGCTVASPVAGEPIAAPPVEYHAPTSAQYVDRWLPTPAVDLMSADGTFIRAFAEAATVAAFNIDKDAGSYPGYVRANRTREVSYDQNIRFHIRWIVSIESEPDNWVVATVCSQGSTGPKGSERSGAPKKMKYHRSGTPPPTQQQGIASAPRFSVFGDWYVTYFSYGHPSYESDPAVVVDPTIRCPMPQGVTTESPVATPGWPQTRIY</sequence>
<dbReference type="PROSITE" id="PS51257">
    <property type="entry name" value="PROKAR_LIPOPROTEIN"/>
    <property type="match status" value="1"/>
</dbReference>
<evidence type="ECO:0000313" key="3">
    <source>
        <dbReference type="Proteomes" id="UP000295117"/>
    </source>
</evidence>
<feature type="region of interest" description="Disordered" evidence="1">
    <location>
        <begin position="128"/>
        <end position="164"/>
    </location>
</feature>
<proteinExistence type="predicted"/>
<reference evidence="2 3" key="1">
    <citation type="journal article" date="2019" name="Sci. Rep.">
        <title>Extended insight into the Mycobacterium chelonae-abscessus complex through whole genome sequencing of Mycobacterium salmoniphilum outbreak and Mycobacterium salmoniphilum-like strains.</title>
        <authorList>
            <person name="Behra P.R.K."/>
            <person name="Das S."/>
            <person name="Pettersson B.M.F."/>
            <person name="Shirreff L."/>
            <person name="DuCote T."/>
            <person name="Jacobsson K.G."/>
            <person name="Ennis D.G."/>
            <person name="Kirsebom L.A."/>
        </authorList>
    </citation>
    <scope>NUCLEOTIDE SEQUENCE [LARGE SCALE GENOMIC DNA]</scope>
    <source>
        <strain evidence="2 3">DE 4585</strain>
    </source>
</reference>
<gene>
    <name evidence="2" type="ORF">DE4585_02633</name>
</gene>
<evidence type="ECO:0000313" key="2">
    <source>
        <dbReference type="EMBL" id="TDZ82104.1"/>
    </source>
</evidence>
<evidence type="ECO:0000256" key="1">
    <source>
        <dbReference type="SAM" id="MobiDB-lite"/>
    </source>
</evidence>
<dbReference type="Proteomes" id="UP000295117">
    <property type="component" value="Unassembled WGS sequence"/>
</dbReference>
<name>A0A4R8S0P2_9MYCO</name>